<sequence length="155" mass="17094">MGLWTMVWIIRFHALQVRLKDSQMIIKMASTSNGTCLVCPICPDPNAWKGQLIGSLLGMLALGLVLGTVVWIVWFHALQVRFNDPQMLISAEYLEERKKTKTTITTDGTTTTPPNDAINDEKPTPRLAILCDSPPAELPGSGETPRSKARLYNSG</sequence>
<dbReference type="Proteomes" id="UP000037696">
    <property type="component" value="Unassembled WGS sequence"/>
</dbReference>
<comment type="caution">
    <text evidence="3">The sequence shown here is derived from an EMBL/GenBank/DDBJ whole genome shotgun (WGS) entry which is preliminary data.</text>
</comment>
<name>A0A0M9WDA1_9EURO</name>
<proteinExistence type="predicted"/>
<evidence type="ECO:0000313" key="3">
    <source>
        <dbReference type="EMBL" id="KOS40169.1"/>
    </source>
</evidence>
<feature type="region of interest" description="Disordered" evidence="1">
    <location>
        <begin position="132"/>
        <end position="155"/>
    </location>
</feature>
<keyword evidence="4" id="KW-1185">Reference proteome</keyword>
<keyword evidence="2" id="KW-0812">Transmembrane</keyword>
<dbReference type="EMBL" id="LHQQ01000174">
    <property type="protein sequence ID" value="KOS40169.1"/>
    <property type="molecule type" value="Genomic_DNA"/>
</dbReference>
<keyword evidence="2" id="KW-1133">Transmembrane helix</keyword>
<evidence type="ECO:0000256" key="1">
    <source>
        <dbReference type="SAM" id="MobiDB-lite"/>
    </source>
</evidence>
<evidence type="ECO:0000313" key="4">
    <source>
        <dbReference type="Proteomes" id="UP000037696"/>
    </source>
</evidence>
<feature type="transmembrane region" description="Helical" evidence="2">
    <location>
        <begin position="53"/>
        <end position="78"/>
    </location>
</feature>
<evidence type="ECO:0000256" key="2">
    <source>
        <dbReference type="SAM" id="Phobius"/>
    </source>
</evidence>
<gene>
    <name evidence="3" type="ORF">ACN38_g8987</name>
</gene>
<reference evidence="3 4" key="1">
    <citation type="submission" date="2015-08" db="EMBL/GenBank/DDBJ databases">
        <title>Genome sequencing of Penicillium nordicum.</title>
        <authorList>
            <person name="Nguyen H.D."/>
            <person name="Seifert K.A."/>
        </authorList>
    </citation>
    <scope>NUCLEOTIDE SEQUENCE [LARGE SCALE GENOMIC DNA]</scope>
    <source>
        <strain evidence="3 4">DAOMC 185683</strain>
    </source>
</reference>
<protein>
    <submittedName>
        <fullName evidence="3">Uncharacterized protein</fullName>
    </submittedName>
</protein>
<accession>A0A0M9WDA1</accession>
<organism evidence="3 4">
    <name type="scientific">Penicillium nordicum</name>
    <dbReference type="NCBI Taxonomy" id="229535"/>
    <lineage>
        <taxon>Eukaryota</taxon>
        <taxon>Fungi</taxon>
        <taxon>Dikarya</taxon>
        <taxon>Ascomycota</taxon>
        <taxon>Pezizomycotina</taxon>
        <taxon>Eurotiomycetes</taxon>
        <taxon>Eurotiomycetidae</taxon>
        <taxon>Eurotiales</taxon>
        <taxon>Aspergillaceae</taxon>
        <taxon>Penicillium</taxon>
    </lineage>
</organism>
<dbReference type="AlphaFoldDB" id="A0A0M9WDA1"/>
<keyword evidence="2" id="KW-0472">Membrane</keyword>